<organism evidence="1 2">
    <name type="scientific">Ficus carica</name>
    <name type="common">Common fig</name>
    <dbReference type="NCBI Taxonomy" id="3494"/>
    <lineage>
        <taxon>Eukaryota</taxon>
        <taxon>Viridiplantae</taxon>
        <taxon>Streptophyta</taxon>
        <taxon>Embryophyta</taxon>
        <taxon>Tracheophyta</taxon>
        <taxon>Spermatophyta</taxon>
        <taxon>Magnoliopsida</taxon>
        <taxon>eudicotyledons</taxon>
        <taxon>Gunneridae</taxon>
        <taxon>Pentapetalae</taxon>
        <taxon>rosids</taxon>
        <taxon>fabids</taxon>
        <taxon>Rosales</taxon>
        <taxon>Moraceae</taxon>
        <taxon>Ficeae</taxon>
        <taxon>Ficus</taxon>
    </lineage>
</organism>
<protein>
    <submittedName>
        <fullName evidence="1">Uncharacterized protein</fullName>
    </submittedName>
</protein>
<evidence type="ECO:0000313" key="2">
    <source>
        <dbReference type="Proteomes" id="UP001187192"/>
    </source>
</evidence>
<name>A0AA88DTK1_FICCA</name>
<dbReference type="PANTHER" id="PTHR33240">
    <property type="entry name" value="OS08G0508500 PROTEIN"/>
    <property type="match status" value="1"/>
</dbReference>
<proteinExistence type="predicted"/>
<dbReference type="AlphaFoldDB" id="A0AA88DTK1"/>
<comment type="caution">
    <text evidence="1">The sequence shown here is derived from an EMBL/GenBank/DDBJ whole genome shotgun (WGS) entry which is preliminary data.</text>
</comment>
<dbReference type="EMBL" id="BTGU01000108">
    <property type="protein sequence ID" value="GMN61213.1"/>
    <property type="molecule type" value="Genomic_DNA"/>
</dbReference>
<dbReference type="PANTHER" id="PTHR33240:SF15">
    <property type="entry name" value="GAG-PRO-LIKE PROTEIN"/>
    <property type="match status" value="1"/>
</dbReference>
<dbReference type="Proteomes" id="UP001187192">
    <property type="component" value="Unassembled WGS sequence"/>
</dbReference>
<sequence>MVALYLARFKMPTVALYDGFTDADEYLENYHAHMLIQNANEATLYKAFCLTPSWTALLGSGRFCQYTPLVAMVEHVMNQISRGGLLQEPPPIRIDRTRRNQNKYCNFDKDVGHETKDCIQLRDQIELLVRDGHLQEFFEKAITPASRANRTGQVRPHLSSGMGDQTNAGETEHIVHTIFGGTATDDTTSGRRSYARDARQVARGEYINMAKHIAKISRQDSVPITFTDDEANKLLHPQNDALVGEIKINDNTVRLVLINNGSSADILFMDTFTRLKIDIAILAPTQTPLYGFASECV</sequence>
<reference evidence="1" key="1">
    <citation type="submission" date="2023-07" db="EMBL/GenBank/DDBJ databases">
        <title>draft genome sequence of fig (Ficus carica).</title>
        <authorList>
            <person name="Takahashi T."/>
            <person name="Nishimura K."/>
        </authorList>
    </citation>
    <scope>NUCLEOTIDE SEQUENCE</scope>
</reference>
<keyword evidence="2" id="KW-1185">Reference proteome</keyword>
<accession>A0AA88DTK1</accession>
<gene>
    <name evidence="1" type="ORF">TIFTF001_030299</name>
</gene>
<evidence type="ECO:0000313" key="1">
    <source>
        <dbReference type="EMBL" id="GMN61213.1"/>
    </source>
</evidence>